<proteinExistence type="predicted"/>
<dbReference type="EMBL" id="JANBPW010000344">
    <property type="protein sequence ID" value="KAJ1949858.1"/>
    <property type="molecule type" value="Genomic_DNA"/>
</dbReference>
<evidence type="ECO:0000313" key="1">
    <source>
        <dbReference type="EMBL" id="KAJ1949858.1"/>
    </source>
</evidence>
<evidence type="ECO:0000313" key="2">
    <source>
        <dbReference type="Proteomes" id="UP001150603"/>
    </source>
</evidence>
<gene>
    <name evidence="1" type="primary">PRP28</name>
    <name evidence="1" type="ORF">FBU59_000959</name>
</gene>
<name>A0ACC1JFK2_9FUNG</name>
<organism evidence="1 2">
    <name type="scientific">Linderina macrospora</name>
    <dbReference type="NCBI Taxonomy" id="4868"/>
    <lineage>
        <taxon>Eukaryota</taxon>
        <taxon>Fungi</taxon>
        <taxon>Fungi incertae sedis</taxon>
        <taxon>Zoopagomycota</taxon>
        <taxon>Kickxellomycotina</taxon>
        <taxon>Kickxellomycetes</taxon>
        <taxon>Kickxellales</taxon>
        <taxon>Kickxellaceae</taxon>
        <taxon>Linderina</taxon>
    </lineage>
</organism>
<keyword evidence="2" id="KW-1185">Reference proteome</keyword>
<protein>
    <submittedName>
        <fullName evidence="1">mRNA splicing protein prp28</fullName>
        <ecNumber evidence="1">3.6.4.13</ecNumber>
    </submittedName>
</protein>
<keyword evidence="1" id="KW-0378">Hydrolase</keyword>
<accession>A0ACC1JFK2</accession>
<dbReference type="Proteomes" id="UP001150603">
    <property type="component" value="Unassembled WGS sequence"/>
</dbReference>
<dbReference type="EC" id="3.6.4.13" evidence="1"/>
<comment type="caution">
    <text evidence="1">The sequence shown here is derived from an EMBL/GenBank/DDBJ whole genome shotgun (WGS) entry which is preliminary data.</text>
</comment>
<reference evidence="1" key="1">
    <citation type="submission" date="2022-07" db="EMBL/GenBank/DDBJ databases">
        <title>Phylogenomic reconstructions and comparative analyses of Kickxellomycotina fungi.</title>
        <authorList>
            <person name="Reynolds N.K."/>
            <person name="Stajich J.E."/>
            <person name="Barry K."/>
            <person name="Grigoriev I.V."/>
            <person name="Crous P."/>
            <person name="Smith M.E."/>
        </authorList>
    </citation>
    <scope>NUCLEOTIDE SEQUENCE</scope>
    <source>
        <strain evidence="1">NRRL 5244</strain>
    </source>
</reference>
<sequence>MNFSSTRKRLSATTNPSTQYDDDDDGSITTAPYIDPFSKPSTPSQHQQQQHQHQTTAADRLLRAKSSHTGPLSVEEALRLKNQHSSHTKESSKPVFLTKAQRAQLALERKQQEADLMREQRAATVRAFSKQQEGKEDGEADEQPDDNDGSWRRNRRRDDSQRRRSRSPGRNDRDRYYDRDSDRYYARYRPESSSRRRHNRRSSRSRSPASSRRGDSRHRDSKKTGEDPADNSGNGGEFKFVGKASTDGTGDRVLTDKERETIKQRYLSGDQAGNQHNGRKQTSRKVVFDWDASEDTSRDINDLYEHRHQLHLFGRAHQPIPSSSHPSSAYRRTTDEITNTSGLSSVDQDRLAALHERRQRRAAKALWDERHWTEKPLEEMRDRDWRIFKEDFSISCKGGSIPHPLRSWHESRIPTPIMRAIEDIGYKEPTPIQRQAIPIGLQNRDLIGIAETGSGKTASFLIPMLAFIMTRPALNERNMADGPYALILAPTRELAQQIEGETHKFARRLGYTCVSIVGGHDIEQQAIALRNGAEIIIATPGRLRDCIDRRVLVLNQCTYVVMDEADRMVDMGFEEDVNFILDALPVSNIKPDNVHEDMSDDGGFTYRQTTMFSATMPPVVERMARKYLRSPATVTIGTAGKAVDTVEQRVEFVSGEEKRKHRLLELLSRHRHDPPIIVFVNQKKNVDLLGRALTRSNYSVVTLHGGKSQEQRELSLAKLKNHEADILVATDVAGRGIDVKDVSLVVNFDMAKDIESYTHRIGRTGRAGKRGLAVTFLGGDDRDVLYDLKKMIIASPLSKCPHELASHEAAQAPPSLMRAARK</sequence>